<reference evidence="8 9" key="1">
    <citation type="submission" date="2019-05" db="EMBL/GenBank/DDBJ databases">
        <title>Flagellimonas sp. AsT0115, sp. nov., isolated from a marine red algae, Asparagopsis taxiformis.</title>
        <authorList>
            <person name="Kim J."/>
            <person name="Jeong S.E."/>
            <person name="Jeon C.O."/>
        </authorList>
    </citation>
    <scope>NUCLEOTIDE SEQUENCE [LARGE SCALE GENOMIC DNA]</scope>
    <source>
        <strain evidence="8 9">AsT0115</strain>
    </source>
</reference>
<dbReference type="Proteomes" id="UP000751614">
    <property type="component" value="Unassembled WGS sequence"/>
</dbReference>
<comment type="caution">
    <text evidence="8">The sequence shown here is derived from an EMBL/GenBank/DDBJ whole genome shotgun (WGS) entry which is preliminary data.</text>
</comment>
<evidence type="ECO:0000256" key="5">
    <source>
        <dbReference type="ARBA" id="ARBA00023136"/>
    </source>
</evidence>
<evidence type="ECO:0000256" key="6">
    <source>
        <dbReference type="SAM" id="Phobius"/>
    </source>
</evidence>
<protein>
    <submittedName>
        <fullName evidence="8">RDD family protein</fullName>
    </submittedName>
</protein>
<evidence type="ECO:0000256" key="2">
    <source>
        <dbReference type="ARBA" id="ARBA00022475"/>
    </source>
</evidence>
<evidence type="ECO:0000256" key="1">
    <source>
        <dbReference type="ARBA" id="ARBA00004651"/>
    </source>
</evidence>
<feature type="transmembrane region" description="Helical" evidence="6">
    <location>
        <begin position="58"/>
        <end position="76"/>
    </location>
</feature>
<evidence type="ECO:0000256" key="4">
    <source>
        <dbReference type="ARBA" id="ARBA00022989"/>
    </source>
</evidence>
<evidence type="ECO:0000313" key="9">
    <source>
        <dbReference type="Proteomes" id="UP000751614"/>
    </source>
</evidence>
<feature type="transmembrane region" description="Helical" evidence="6">
    <location>
        <begin position="21"/>
        <end position="46"/>
    </location>
</feature>
<proteinExistence type="predicted"/>
<sequence>MYSDEVHLPTASAGKRFINYLIDYLFIVGLGALVGGAIGLVLSYVAPDKLYLLEQDNMLVDYALGAVLLLVYYTFFEGFTGRSIRKFFTKTKVVLENGEKPTFNDILVRSLCRIIPFEAFSFLGKDAIGWHDTISKTRVVEMQD</sequence>
<organism evidence="8 9">
    <name type="scientific">Flagellimonas algicola</name>
    <dbReference type="NCBI Taxonomy" id="2583815"/>
    <lineage>
        <taxon>Bacteria</taxon>
        <taxon>Pseudomonadati</taxon>
        <taxon>Bacteroidota</taxon>
        <taxon>Flavobacteriia</taxon>
        <taxon>Flavobacteriales</taxon>
        <taxon>Flavobacteriaceae</taxon>
        <taxon>Flagellimonas</taxon>
    </lineage>
</organism>
<dbReference type="Pfam" id="PF06271">
    <property type="entry name" value="RDD"/>
    <property type="match status" value="1"/>
</dbReference>
<keyword evidence="2" id="KW-1003">Cell membrane</keyword>
<keyword evidence="3 6" id="KW-0812">Transmembrane</keyword>
<keyword evidence="4 6" id="KW-1133">Transmembrane helix</keyword>
<gene>
    <name evidence="8" type="ORF">FGG15_19395</name>
</gene>
<accession>A0ABY2WGQ1</accession>
<name>A0ABY2WGQ1_9FLAO</name>
<comment type="subcellular location">
    <subcellularLocation>
        <location evidence="1">Cell membrane</location>
        <topology evidence="1">Multi-pass membrane protein</topology>
    </subcellularLocation>
</comment>
<dbReference type="InterPro" id="IPR010432">
    <property type="entry name" value="RDD"/>
</dbReference>
<evidence type="ECO:0000313" key="8">
    <source>
        <dbReference type="EMBL" id="TMU50550.1"/>
    </source>
</evidence>
<dbReference type="EMBL" id="VCNI01000006">
    <property type="protein sequence ID" value="TMU50550.1"/>
    <property type="molecule type" value="Genomic_DNA"/>
</dbReference>
<evidence type="ECO:0000259" key="7">
    <source>
        <dbReference type="Pfam" id="PF06271"/>
    </source>
</evidence>
<keyword evidence="5 6" id="KW-0472">Membrane</keyword>
<keyword evidence="9" id="KW-1185">Reference proteome</keyword>
<dbReference type="InterPro" id="IPR051791">
    <property type="entry name" value="Pra-immunoreactive"/>
</dbReference>
<evidence type="ECO:0000256" key="3">
    <source>
        <dbReference type="ARBA" id="ARBA00022692"/>
    </source>
</evidence>
<feature type="domain" description="RDD" evidence="7">
    <location>
        <begin position="10"/>
        <end position="123"/>
    </location>
</feature>
<dbReference type="PANTHER" id="PTHR36115">
    <property type="entry name" value="PROLINE-RICH ANTIGEN HOMOLOG-RELATED"/>
    <property type="match status" value="1"/>
</dbReference>
<dbReference type="PANTHER" id="PTHR36115:SF4">
    <property type="entry name" value="MEMBRANE PROTEIN"/>
    <property type="match status" value="1"/>
</dbReference>